<dbReference type="EMBL" id="GDKF01008556">
    <property type="protein sequence ID" value="JAT70066.1"/>
    <property type="molecule type" value="Transcribed_RNA"/>
</dbReference>
<feature type="region of interest" description="Disordered" evidence="1">
    <location>
        <begin position="257"/>
        <end position="448"/>
    </location>
</feature>
<feature type="compositionally biased region" description="Low complexity" evidence="1">
    <location>
        <begin position="131"/>
        <end position="149"/>
    </location>
</feature>
<feature type="compositionally biased region" description="Basic residues" evidence="1">
    <location>
        <begin position="271"/>
        <end position="287"/>
    </location>
</feature>
<dbReference type="AlphaFoldDB" id="A0A1D1ZSZ1"/>
<feature type="non-terminal residue" evidence="2">
    <location>
        <position position="553"/>
    </location>
</feature>
<name>A0A1D1ZSZ1_AUXPR</name>
<reference evidence="2" key="1">
    <citation type="submission" date="2015-08" db="EMBL/GenBank/DDBJ databases">
        <authorList>
            <person name="Babu N.S."/>
            <person name="Beckwith C.J."/>
            <person name="Beseler K.G."/>
            <person name="Brison A."/>
            <person name="Carone J.V."/>
            <person name="Caskin T.P."/>
            <person name="Diamond M."/>
            <person name="Durham M.E."/>
            <person name="Foxe J.M."/>
            <person name="Go M."/>
            <person name="Henderson B.A."/>
            <person name="Jones I.B."/>
            <person name="McGettigan J.A."/>
            <person name="Micheletti S.J."/>
            <person name="Nasrallah M.E."/>
            <person name="Ortiz D."/>
            <person name="Piller C.R."/>
            <person name="Privatt S.R."/>
            <person name="Schneider S.L."/>
            <person name="Sharp S."/>
            <person name="Smith T.C."/>
            <person name="Stanton J.D."/>
            <person name="Ullery H.E."/>
            <person name="Wilson R.J."/>
            <person name="Serrano M.G."/>
            <person name="Buck G."/>
            <person name="Lee V."/>
            <person name="Wang Y."/>
            <person name="Carvalho R."/>
            <person name="Voegtly L."/>
            <person name="Shi R."/>
            <person name="Duckworth R."/>
            <person name="Johnson A."/>
            <person name="Loviza R."/>
            <person name="Walstead R."/>
            <person name="Shah Z."/>
            <person name="Kiflezghi M."/>
            <person name="Wade K."/>
            <person name="Ball S.L."/>
            <person name="Bradley K.W."/>
            <person name="Asai D.J."/>
            <person name="Bowman C.A."/>
            <person name="Russell D.A."/>
            <person name="Pope W.H."/>
            <person name="Jacobs-Sera D."/>
            <person name="Hendrix R.W."/>
            <person name="Hatfull G.F."/>
        </authorList>
    </citation>
    <scope>NUCLEOTIDE SEQUENCE</scope>
</reference>
<protein>
    <submittedName>
        <fullName evidence="2">Uncharacterized protein</fullName>
    </submittedName>
</protein>
<feature type="region of interest" description="Disordered" evidence="1">
    <location>
        <begin position="200"/>
        <end position="241"/>
    </location>
</feature>
<gene>
    <name evidence="2" type="ORF">g.80966</name>
</gene>
<accession>A0A1D1ZSZ1</accession>
<feature type="compositionally biased region" description="Low complexity" evidence="1">
    <location>
        <begin position="354"/>
        <end position="364"/>
    </location>
</feature>
<feature type="compositionally biased region" description="Gly residues" evidence="1">
    <location>
        <begin position="107"/>
        <end position="130"/>
    </location>
</feature>
<feature type="non-terminal residue" evidence="2">
    <location>
        <position position="1"/>
    </location>
</feature>
<feature type="compositionally biased region" description="Low complexity" evidence="1">
    <location>
        <begin position="380"/>
        <end position="389"/>
    </location>
</feature>
<feature type="compositionally biased region" description="Low complexity" evidence="1">
    <location>
        <begin position="208"/>
        <end position="219"/>
    </location>
</feature>
<feature type="compositionally biased region" description="Low complexity" evidence="1">
    <location>
        <begin position="460"/>
        <end position="472"/>
    </location>
</feature>
<proteinExistence type="predicted"/>
<evidence type="ECO:0000313" key="2">
    <source>
        <dbReference type="EMBL" id="JAT70066.1"/>
    </source>
</evidence>
<feature type="region of interest" description="Disordered" evidence="1">
    <location>
        <begin position="71"/>
        <end position="184"/>
    </location>
</feature>
<feature type="compositionally biased region" description="Basic and acidic residues" evidence="1">
    <location>
        <begin position="426"/>
        <end position="437"/>
    </location>
</feature>
<evidence type="ECO:0000256" key="1">
    <source>
        <dbReference type="SAM" id="MobiDB-lite"/>
    </source>
</evidence>
<organism evidence="2">
    <name type="scientific">Auxenochlorella protothecoides</name>
    <name type="common">Green microalga</name>
    <name type="synonym">Chlorella protothecoides</name>
    <dbReference type="NCBI Taxonomy" id="3075"/>
    <lineage>
        <taxon>Eukaryota</taxon>
        <taxon>Viridiplantae</taxon>
        <taxon>Chlorophyta</taxon>
        <taxon>core chlorophytes</taxon>
        <taxon>Trebouxiophyceae</taxon>
        <taxon>Chlorellales</taxon>
        <taxon>Chlorellaceae</taxon>
        <taxon>Auxenochlorella</taxon>
    </lineage>
</organism>
<feature type="compositionally biased region" description="Basic and acidic residues" evidence="1">
    <location>
        <begin position="365"/>
        <end position="377"/>
    </location>
</feature>
<feature type="compositionally biased region" description="Basic residues" evidence="1">
    <location>
        <begin position="322"/>
        <end position="342"/>
    </location>
</feature>
<feature type="compositionally biased region" description="Gly residues" evidence="1">
    <location>
        <begin position="438"/>
        <end position="447"/>
    </location>
</feature>
<feature type="region of interest" description="Disordered" evidence="1">
    <location>
        <begin position="460"/>
        <end position="479"/>
    </location>
</feature>
<feature type="compositionally biased region" description="Basic and acidic residues" evidence="1">
    <location>
        <begin position="170"/>
        <end position="179"/>
    </location>
</feature>
<feature type="compositionally biased region" description="Basic residues" evidence="1">
    <location>
        <begin position="401"/>
        <end position="417"/>
    </location>
</feature>
<sequence>IPVTKLQVGVVIGGALVLGQACRACERKAWRKSGGQQRRASIGRWAWRRLSSQHAVGSHVLAHLAVLSRRASSPNAPAPPLQTPNSLTHSLTAHPPAVHRPGAAAEPGGGAARTGGRPGRGGQGGGGGGAALARGPGRARPRLQLPLPGAHRRGQDGAGQGAGGRTLRQRARDGAPGHERVRRAAQRVALGWRAARLRGPRRGRAADRGGAAPALLRGPAGRGGEGPPRRHEPAAPGAGRWAADRLQGPHRLLCQHAAGHDLQPGRGGAAGRRRRPRRARRGGRRRAGPLPARVRQPHRRAGGIRAADPRPAAPGGGAAGRRAGRAPGRSRGHPDRHPRRAGLRGNPVPRPSLRRAPAAPLAGARRGDAAEPHDRGRGAAGRLARYAGLPRPGHGPDLRRAARCGGRRRARRRRRQPSGKLGQEAAPDRPRAGERHGPGLGGRGGVRGLEDLRAGARRATLAPAARADQAGAPCSPRRRFSALPKQGLLITSDSTHAAYQVPPPLYNPLGSRFFLSNETWRPWDHFPVNSLGAGAEPSSRPFLLNVILTHDAK</sequence>